<name>A0A9Q0Q269_SALPP</name>
<proteinExistence type="predicted"/>
<dbReference type="Proteomes" id="UP001151532">
    <property type="component" value="Chromosome 6"/>
</dbReference>
<keyword evidence="2" id="KW-1185">Reference proteome</keyword>
<dbReference type="AlphaFoldDB" id="A0A9Q0Q269"/>
<gene>
    <name evidence="1" type="ORF">OIU79_011772</name>
</gene>
<sequence length="31" mass="3901">MIVWLVLRIFQSFESVLHNKRKTYHSVPWRE</sequence>
<evidence type="ECO:0000313" key="1">
    <source>
        <dbReference type="EMBL" id="KAJ6698324.1"/>
    </source>
</evidence>
<evidence type="ECO:0000313" key="2">
    <source>
        <dbReference type="Proteomes" id="UP001151532"/>
    </source>
</evidence>
<accession>A0A9Q0Q269</accession>
<reference evidence="1" key="1">
    <citation type="submission" date="2022-11" db="EMBL/GenBank/DDBJ databases">
        <authorList>
            <person name="Hyden B.L."/>
            <person name="Feng K."/>
            <person name="Yates T."/>
            <person name="Jawdy S."/>
            <person name="Smart L.B."/>
            <person name="Muchero W."/>
        </authorList>
    </citation>
    <scope>NUCLEOTIDE SEQUENCE</scope>
    <source>
        <tissue evidence="1">Shoot tip</tissue>
    </source>
</reference>
<protein>
    <submittedName>
        <fullName evidence="1">Uncharacterized protein</fullName>
    </submittedName>
</protein>
<dbReference type="EMBL" id="JAPFFK010000017">
    <property type="protein sequence ID" value="KAJ6698324.1"/>
    <property type="molecule type" value="Genomic_DNA"/>
</dbReference>
<organism evidence="1 2">
    <name type="scientific">Salix purpurea</name>
    <name type="common">Purple osier willow</name>
    <dbReference type="NCBI Taxonomy" id="77065"/>
    <lineage>
        <taxon>Eukaryota</taxon>
        <taxon>Viridiplantae</taxon>
        <taxon>Streptophyta</taxon>
        <taxon>Embryophyta</taxon>
        <taxon>Tracheophyta</taxon>
        <taxon>Spermatophyta</taxon>
        <taxon>Magnoliopsida</taxon>
        <taxon>eudicotyledons</taxon>
        <taxon>Gunneridae</taxon>
        <taxon>Pentapetalae</taxon>
        <taxon>rosids</taxon>
        <taxon>fabids</taxon>
        <taxon>Malpighiales</taxon>
        <taxon>Salicaceae</taxon>
        <taxon>Saliceae</taxon>
        <taxon>Salix</taxon>
    </lineage>
</organism>
<reference evidence="1" key="2">
    <citation type="journal article" date="2023" name="Int. J. Mol. Sci.">
        <title>De Novo Assembly and Annotation of 11 Diverse Shrub Willow (Salix) Genomes Reveals Novel Gene Organization in Sex-Linked Regions.</title>
        <authorList>
            <person name="Hyden B."/>
            <person name="Feng K."/>
            <person name="Yates T.B."/>
            <person name="Jawdy S."/>
            <person name="Cereghino C."/>
            <person name="Smart L.B."/>
            <person name="Muchero W."/>
        </authorList>
    </citation>
    <scope>NUCLEOTIDE SEQUENCE</scope>
    <source>
        <tissue evidence="1">Shoot tip</tissue>
    </source>
</reference>
<comment type="caution">
    <text evidence="1">The sequence shown here is derived from an EMBL/GenBank/DDBJ whole genome shotgun (WGS) entry which is preliminary data.</text>
</comment>